<sequence>MSLLDVMKKRQEQMSKAPHPLKDDERGARFAYLVGMAMVATVDGSIDPEEENILLNRAIAMNLPEDDGIRAIEAAKTADSETISSVLESLSERRQRVIFMIDLRIMAHADGSLKSEECELWNLFGDMMEINQDDRKALSTFADASLEPDEERASEAIAGIIKHDLDIPISAIKFFLPSTKNISVDNDFFVFLVEKNNLKHIKLALALEAKNNNEIASNVTRANTHGYGETLLHYAARFNTNPEFIKTLIDAGADIKAKTEDEYTPLHFAAALNSNPEIIATLIEAGADIEAKTRYKETPLHVAAELNKNPEIVATLIKAGADIEAKDT</sequence>
<dbReference type="InterPro" id="IPR036770">
    <property type="entry name" value="Ankyrin_rpt-contain_sf"/>
</dbReference>
<evidence type="ECO:0000313" key="5">
    <source>
        <dbReference type="Proteomes" id="UP000193355"/>
    </source>
</evidence>
<reference evidence="5" key="1">
    <citation type="submission" date="2017-04" db="EMBL/GenBank/DDBJ databases">
        <authorList>
            <person name="Varghese N."/>
            <person name="Submissions S."/>
        </authorList>
    </citation>
    <scope>NUCLEOTIDE SEQUENCE [LARGE SCALE GENOMIC DNA]</scope>
    <source>
        <strain evidence="5">USBA 82</strain>
    </source>
</reference>
<keyword evidence="1" id="KW-0677">Repeat</keyword>
<feature type="repeat" description="ANK" evidence="3">
    <location>
        <begin position="295"/>
        <end position="328"/>
    </location>
</feature>
<proteinExistence type="predicted"/>
<dbReference type="SUPFAM" id="SSF158682">
    <property type="entry name" value="TerB-like"/>
    <property type="match status" value="1"/>
</dbReference>
<dbReference type="PANTHER" id="PTHR24188">
    <property type="entry name" value="ANKYRIN REPEAT PROTEIN"/>
    <property type="match status" value="1"/>
</dbReference>
<dbReference type="AlphaFoldDB" id="A0A1X7L953"/>
<organism evidence="4 5">
    <name type="scientific">Dethiosulfovibrio salsuginis</name>
    <dbReference type="NCBI Taxonomy" id="561720"/>
    <lineage>
        <taxon>Bacteria</taxon>
        <taxon>Thermotogati</taxon>
        <taxon>Synergistota</taxon>
        <taxon>Synergistia</taxon>
        <taxon>Synergistales</taxon>
        <taxon>Dethiosulfovibrionaceae</taxon>
        <taxon>Dethiosulfovibrio</taxon>
    </lineage>
</organism>
<evidence type="ECO:0000256" key="2">
    <source>
        <dbReference type="ARBA" id="ARBA00023043"/>
    </source>
</evidence>
<keyword evidence="2 3" id="KW-0040">ANK repeat</keyword>
<accession>A0A1X7L953</accession>
<dbReference type="InterPro" id="IPR002110">
    <property type="entry name" value="Ankyrin_rpt"/>
</dbReference>
<evidence type="ECO:0000256" key="3">
    <source>
        <dbReference type="PROSITE-ProRule" id="PRU00023"/>
    </source>
</evidence>
<dbReference type="Pfam" id="PF12796">
    <property type="entry name" value="Ank_2"/>
    <property type="match status" value="1"/>
</dbReference>
<dbReference type="STRING" id="561720.SAMN06275492_1526"/>
<dbReference type="Proteomes" id="UP000193355">
    <property type="component" value="Unassembled WGS sequence"/>
</dbReference>
<feature type="non-terminal residue" evidence="4">
    <location>
        <position position="328"/>
    </location>
</feature>
<dbReference type="EMBL" id="FXBB01000052">
    <property type="protein sequence ID" value="SMG50265.1"/>
    <property type="molecule type" value="Genomic_DNA"/>
</dbReference>
<evidence type="ECO:0000256" key="1">
    <source>
        <dbReference type="ARBA" id="ARBA00022737"/>
    </source>
</evidence>
<dbReference type="PROSITE" id="PS50297">
    <property type="entry name" value="ANK_REP_REGION"/>
    <property type="match status" value="3"/>
</dbReference>
<evidence type="ECO:0000313" key="4">
    <source>
        <dbReference type="EMBL" id="SMG50265.1"/>
    </source>
</evidence>
<dbReference type="CDD" id="cd07177">
    <property type="entry name" value="terB_like"/>
    <property type="match status" value="1"/>
</dbReference>
<dbReference type="PROSITE" id="PS50088">
    <property type="entry name" value="ANK_REPEAT"/>
    <property type="match status" value="3"/>
</dbReference>
<feature type="repeat" description="ANK" evidence="3">
    <location>
        <begin position="261"/>
        <end position="294"/>
    </location>
</feature>
<gene>
    <name evidence="4" type="ORF">SAMN06275492_1526</name>
</gene>
<protein>
    <submittedName>
        <fullName evidence="4">Ankyrin repeat</fullName>
    </submittedName>
</protein>
<dbReference type="Gene3D" id="1.10.3680.10">
    <property type="entry name" value="TerB-like"/>
    <property type="match status" value="1"/>
</dbReference>
<dbReference type="RefSeq" id="WP_200806681.1">
    <property type="nucleotide sequence ID" value="NZ_FXBB01000052.1"/>
</dbReference>
<feature type="repeat" description="ANK" evidence="3">
    <location>
        <begin position="227"/>
        <end position="260"/>
    </location>
</feature>
<dbReference type="InterPro" id="IPR029024">
    <property type="entry name" value="TerB-like"/>
</dbReference>
<dbReference type="PANTHER" id="PTHR24188:SF29">
    <property type="entry name" value="GH09064P"/>
    <property type="match status" value="1"/>
</dbReference>
<dbReference type="Gene3D" id="1.25.40.20">
    <property type="entry name" value="Ankyrin repeat-containing domain"/>
    <property type="match status" value="2"/>
</dbReference>
<dbReference type="SMART" id="SM00248">
    <property type="entry name" value="ANK"/>
    <property type="match status" value="3"/>
</dbReference>
<dbReference type="SUPFAM" id="SSF48403">
    <property type="entry name" value="Ankyrin repeat"/>
    <property type="match status" value="1"/>
</dbReference>
<name>A0A1X7L953_9BACT</name>
<keyword evidence="5" id="KW-1185">Reference proteome</keyword>